<sequence length="241" mass="27709">MRRFCILSLICCLSVCFAFAGHIEKPKKVLVFTKTAGFRHDNIEEGVKVLGDLLKKEHIGMFHTEDANVFLADSIKNFDAVLFFSTTGTILNEEQKVAFQNFLKSGKGFMGVHAATDTEHDWPWYNNLVGAYFASHPAVQEAKIDVKNRKHLATKHLPKVWMHKDEWYDFSNVKPDLKILMTLDEKSYENGKMGDFHPIAWYQKFEGIKMFYTGLGHTKESLYEPNFQKQIIGGLKYVLGY</sequence>
<dbReference type="RefSeq" id="WP_182498569.1">
    <property type="nucleotide sequence ID" value="NZ_BMKM01000003.1"/>
</dbReference>
<evidence type="ECO:0000259" key="2">
    <source>
        <dbReference type="Pfam" id="PF06283"/>
    </source>
</evidence>
<keyword evidence="1" id="KW-0732">Signal</keyword>
<proteinExistence type="predicted"/>
<accession>A0A8H9G2N0</accession>
<organism evidence="3 4">
    <name type="scientific">Sphingobacterium cellulitidis</name>
    <dbReference type="NCBI Taxonomy" id="1768011"/>
    <lineage>
        <taxon>Bacteria</taxon>
        <taxon>Pseudomonadati</taxon>
        <taxon>Bacteroidota</taxon>
        <taxon>Sphingobacteriia</taxon>
        <taxon>Sphingobacteriales</taxon>
        <taxon>Sphingobacteriaceae</taxon>
        <taxon>Sphingobacterium</taxon>
    </lineage>
</organism>
<dbReference type="Gene3D" id="3.40.50.880">
    <property type="match status" value="1"/>
</dbReference>
<reference evidence="3" key="2">
    <citation type="submission" date="2020-09" db="EMBL/GenBank/DDBJ databases">
        <authorList>
            <person name="Sun Q."/>
            <person name="Zhou Y."/>
        </authorList>
    </citation>
    <scope>NUCLEOTIDE SEQUENCE</scope>
    <source>
        <strain evidence="3">CGMCC 1.15966</strain>
    </source>
</reference>
<evidence type="ECO:0000313" key="3">
    <source>
        <dbReference type="EMBL" id="GGE20828.1"/>
    </source>
</evidence>
<dbReference type="SUPFAM" id="SSF52317">
    <property type="entry name" value="Class I glutamine amidotransferase-like"/>
    <property type="match status" value="1"/>
</dbReference>
<evidence type="ECO:0000256" key="1">
    <source>
        <dbReference type="SAM" id="SignalP"/>
    </source>
</evidence>
<dbReference type="PANTHER" id="PTHR40469">
    <property type="entry name" value="SECRETED GLYCOSYL HYDROLASE"/>
    <property type="match status" value="1"/>
</dbReference>
<gene>
    <name evidence="3" type="ORF">GCM10011516_18110</name>
</gene>
<feature type="chain" id="PRO_5034440497" description="ThuA-like domain-containing protein" evidence="1">
    <location>
        <begin position="21"/>
        <end position="241"/>
    </location>
</feature>
<dbReference type="EMBL" id="BMKM01000003">
    <property type="protein sequence ID" value="GGE20828.1"/>
    <property type="molecule type" value="Genomic_DNA"/>
</dbReference>
<feature type="domain" description="ThuA-like" evidence="2">
    <location>
        <begin position="28"/>
        <end position="238"/>
    </location>
</feature>
<dbReference type="InterPro" id="IPR029010">
    <property type="entry name" value="ThuA-like"/>
</dbReference>
<feature type="signal peptide" evidence="1">
    <location>
        <begin position="1"/>
        <end position="20"/>
    </location>
</feature>
<dbReference type="Proteomes" id="UP000614460">
    <property type="component" value="Unassembled WGS sequence"/>
</dbReference>
<protein>
    <recommendedName>
        <fullName evidence="2">ThuA-like domain-containing protein</fullName>
    </recommendedName>
</protein>
<name>A0A8H9G2N0_9SPHI</name>
<dbReference type="AlphaFoldDB" id="A0A8H9G2N0"/>
<dbReference type="InterPro" id="IPR029062">
    <property type="entry name" value="Class_I_gatase-like"/>
</dbReference>
<evidence type="ECO:0000313" key="4">
    <source>
        <dbReference type="Proteomes" id="UP000614460"/>
    </source>
</evidence>
<keyword evidence="4" id="KW-1185">Reference proteome</keyword>
<reference evidence="3" key="1">
    <citation type="journal article" date="2014" name="Int. J. Syst. Evol. Microbiol.">
        <title>Complete genome sequence of Corynebacterium casei LMG S-19264T (=DSM 44701T), isolated from a smear-ripened cheese.</title>
        <authorList>
            <consortium name="US DOE Joint Genome Institute (JGI-PGF)"/>
            <person name="Walter F."/>
            <person name="Albersmeier A."/>
            <person name="Kalinowski J."/>
            <person name="Ruckert C."/>
        </authorList>
    </citation>
    <scope>NUCLEOTIDE SEQUENCE</scope>
    <source>
        <strain evidence="3">CGMCC 1.15966</strain>
    </source>
</reference>
<dbReference type="Pfam" id="PF06283">
    <property type="entry name" value="ThuA"/>
    <property type="match status" value="1"/>
</dbReference>
<comment type="caution">
    <text evidence="3">The sequence shown here is derived from an EMBL/GenBank/DDBJ whole genome shotgun (WGS) entry which is preliminary data.</text>
</comment>
<dbReference type="PANTHER" id="PTHR40469:SF2">
    <property type="entry name" value="GALACTOSE-BINDING DOMAIN-LIKE SUPERFAMILY PROTEIN"/>
    <property type="match status" value="1"/>
</dbReference>